<organism evidence="10 11">
    <name type="scientific">Danionella cerebrum</name>
    <dbReference type="NCBI Taxonomy" id="2873325"/>
    <lineage>
        <taxon>Eukaryota</taxon>
        <taxon>Metazoa</taxon>
        <taxon>Chordata</taxon>
        <taxon>Craniata</taxon>
        <taxon>Vertebrata</taxon>
        <taxon>Euteleostomi</taxon>
        <taxon>Actinopterygii</taxon>
        <taxon>Neopterygii</taxon>
        <taxon>Teleostei</taxon>
        <taxon>Ostariophysi</taxon>
        <taxon>Cypriniformes</taxon>
        <taxon>Danionidae</taxon>
        <taxon>Danioninae</taxon>
        <taxon>Danionella</taxon>
    </lineage>
</organism>
<keyword evidence="2" id="KW-0812">Transmembrane</keyword>
<dbReference type="PANTHER" id="PTHR24028:SF337">
    <property type="entry name" value="PROTOCADHERIN 2 ALPHA A 3 PRECURSOR-RELATED"/>
    <property type="match status" value="1"/>
</dbReference>
<keyword evidence="6" id="KW-0472">Membrane</keyword>
<accession>A0A553RLC7</accession>
<keyword evidence="5" id="KW-1133">Transmembrane helix</keyword>
<gene>
    <name evidence="10" type="ORF">DNTS_027220</name>
</gene>
<dbReference type="InterPro" id="IPR020894">
    <property type="entry name" value="Cadherin_CS"/>
</dbReference>
<dbReference type="InterPro" id="IPR002126">
    <property type="entry name" value="Cadherin-like_dom"/>
</dbReference>
<dbReference type="Gene3D" id="2.60.40.60">
    <property type="entry name" value="Cadherins"/>
    <property type="match status" value="2"/>
</dbReference>
<dbReference type="InterPro" id="IPR050174">
    <property type="entry name" value="Protocadherin/Cadherin-CA"/>
</dbReference>
<dbReference type="PROSITE" id="PS50268">
    <property type="entry name" value="CADHERIN_2"/>
    <property type="match status" value="1"/>
</dbReference>
<feature type="non-terminal residue" evidence="10">
    <location>
        <position position="1"/>
    </location>
</feature>
<name>A0A553RLC7_9TELE</name>
<proteinExistence type="predicted"/>
<reference evidence="10 11" key="1">
    <citation type="journal article" date="2019" name="Sci. Data">
        <title>Hybrid genome assembly and annotation of Danionella translucida.</title>
        <authorList>
            <person name="Kadobianskyi M."/>
            <person name="Schulze L."/>
            <person name="Schuelke M."/>
            <person name="Judkewitz B."/>
        </authorList>
    </citation>
    <scope>NUCLEOTIDE SEQUENCE [LARGE SCALE GENOMIC DNA]</scope>
    <source>
        <strain evidence="10 11">Bolton</strain>
    </source>
</reference>
<dbReference type="OrthoDB" id="6252479at2759"/>
<keyword evidence="11" id="KW-1185">Reference proteome</keyword>
<evidence type="ECO:0000256" key="2">
    <source>
        <dbReference type="ARBA" id="ARBA00022692"/>
    </source>
</evidence>
<evidence type="ECO:0000256" key="5">
    <source>
        <dbReference type="ARBA" id="ARBA00022989"/>
    </source>
</evidence>
<comment type="subcellular location">
    <subcellularLocation>
        <location evidence="1">Membrane</location>
        <topology evidence="1">Single-pass membrane protein</topology>
    </subcellularLocation>
</comment>
<dbReference type="GO" id="GO:0007156">
    <property type="term" value="P:homophilic cell adhesion via plasma membrane adhesion molecules"/>
    <property type="evidence" value="ECO:0007669"/>
    <property type="project" value="InterPro"/>
</dbReference>
<dbReference type="SUPFAM" id="SSF49313">
    <property type="entry name" value="Cadherin-like"/>
    <property type="match status" value="1"/>
</dbReference>
<evidence type="ECO:0000256" key="8">
    <source>
        <dbReference type="PROSITE-ProRule" id="PRU00043"/>
    </source>
</evidence>
<evidence type="ECO:0000313" key="11">
    <source>
        <dbReference type="Proteomes" id="UP000316079"/>
    </source>
</evidence>
<keyword evidence="4 8" id="KW-0106">Calcium</keyword>
<evidence type="ECO:0000259" key="9">
    <source>
        <dbReference type="PROSITE" id="PS50268"/>
    </source>
</evidence>
<evidence type="ECO:0000313" key="10">
    <source>
        <dbReference type="EMBL" id="TRZ02990.1"/>
    </source>
</evidence>
<dbReference type="AlphaFoldDB" id="A0A553RLC7"/>
<evidence type="ECO:0000256" key="1">
    <source>
        <dbReference type="ARBA" id="ARBA00004167"/>
    </source>
</evidence>
<dbReference type="GO" id="GO:0005509">
    <property type="term" value="F:calcium ion binding"/>
    <property type="evidence" value="ECO:0007669"/>
    <property type="project" value="UniProtKB-UniRule"/>
</dbReference>
<feature type="domain" description="Cadherin" evidence="9">
    <location>
        <begin position="2"/>
        <end position="45"/>
    </location>
</feature>
<dbReference type="InterPro" id="IPR015919">
    <property type="entry name" value="Cadherin-like_sf"/>
</dbReference>
<keyword evidence="7" id="KW-0325">Glycoprotein</keyword>
<dbReference type="GO" id="GO:0005886">
    <property type="term" value="C:plasma membrane"/>
    <property type="evidence" value="ECO:0007669"/>
    <property type="project" value="InterPro"/>
</dbReference>
<dbReference type="PROSITE" id="PS00232">
    <property type="entry name" value="CADHERIN_1"/>
    <property type="match status" value="1"/>
</dbReference>
<comment type="caution">
    <text evidence="10">The sequence shown here is derived from an EMBL/GenBank/DDBJ whole genome shotgun (WGS) entry which is preliminary data.</text>
</comment>
<evidence type="ECO:0000256" key="6">
    <source>
        <dbReference type="ARBA" id="ARBA00023136"/>
    </source>
</evidence>
<protein>
    <recommendedName>
        <fullName evidence="9">Cadherin domain-containing protein</fullName>
    </recommendedName>
</protein>
<evidence type="ECO:0000256" key="7">
    <source>
        <dbReference type="ARBA" id="ARBA00023180"/>
    </source>
</evidence>
<dbReference type="GO" id="GO:0009653">
    <property type="term" value="P:anatomical structure morphogenesis"/>
    <property type="evidence" value="ECO:0007669"/>
    <property type="project" value="UniProtKB-ARBA"/>
</dbReference>
<keyword evidence="3" id="KW-0677">Repeat</keyword>
<sequence>KIDREEICEGNGACLMNLKIAVDDPLEIHYVEVEISDVNDHAPVFSERDLHVEIAENREKGTRFDLPIARDSDVG</sequence>
<dbReference type="PANTHER" id="PTHR24028">
    <property type="entry name" value="CADHERIN-87A"/>
    <property type="match status" value="1"/>
</dbReference>
<evidence type="ECO:0000256" key="4">
    <source>
        <dbReference type="ARBA" id="ARBA00022837"/>
    </source>
</evidence>
<dbReference type="Proteomes" id="UP000316079">
    <property type="component" value="Unassembled WGS sequence"/>
</dbReference>
<dbReference type="EMBL" id="SRMA01017340">
    <property type="protein sequence ID" value="TRZ02990.1"/>
    <property type="molecule type" value="Genomic_DNA"/>
</dbReference>
<evidence type="ECO:0000256" key="3">
    <source>
        <dbReference type="ARBA" id="ARBA00022737"/>
    </source>
</evidence>
<feature type="non-terminal residue" evidence="10">
    <location>
        <position position="75"/>
    </location>
</feature>